<dbReference type="GO" id="GO:0005886">
    <property type="term" value="C:plasma membrane"/>
    <property type="evidence" value="ECO:0007669"/>
    <property type="project" value="UniProtKB-SubCell"/>
</dbReference>
<feature type="chain" id="PRO_5038891875" evidence="9">
    <location>
        <begin position="21"/>
        <end position="321"/>
    </location>
</feature>
<dbReference type="PANTHER" id="PTHR30570">
    <property type="entry name" value="PERIPLASMIC PHOSPHATE BINDING COMPONENT OF PHOSPHATE ABC TRANSPORTER"/>
    <property type="match status" value="1"/>
</dbReference>
<evidence type="ECO:0000256" key="9">
    <source>
        <dbReference type="SAM" id="SignalP"/>
    </source>
</evidence>
<evidence type="ECO:0000256" key="7">
    <source>
        <dbReference type="ARBA" id="ARBA00023139"/>
    </source>
</evidence>
<keyword evidence="8" id="KW-0449">Lipoprotein</keyword>
<evidence type="ECO:0000256" key="5">
    <source>
        <dbReference type="ARBA" id="ARBA00022592"/>
    </source>
</evidence>
<feature type="signal peptide" evidence="9">
    <location>
        <begin position="1"/>
        <end position="20"/>
    </location>
</feature>
<dbReference type="AlphaFoldDB" id="A0A9D9DHW2"/>
<organism evidence="11 12">
    <name type="scientific">Candidatus Onthovivens merdipullorum</name>
    <dbReference type="NCBI Taxonomy" id="2840889"/>
    <lineage>
        <taxon>Bacteria</taxon>
        <taxon>Bacillati</taxon>
        <taxon>Bacillota</taxon>
        <taxon>Bacilli</taxon>
        <taxon>Bacillales</taxon>
        <taxon>Candidatus Onthovivens</taxon>
    </lineage>
</organism>
<comment type="subcellular location">
    <subcellularLocation>
        <location evidence="2">Cell membrane</location>
        <topology evidence="2">Lipid-anchor</topology>
    </subcellularLocation>
</comment>
<dbReference type="SUPFAM" id="SSF53850">
    <property type="entry name" value="Periplasmic binding protein-like II"/>
    <property type="match status" value="2"/>
</dbReference>
<reference evidence="11" key="2">
    <citation type="journal article" date="2021" name="PeerJ">
        <title>Extensive microbial diversity within the chicken gut microbiome revealed by metagenomics and culture.</title>
        <authorList>
            <person name="Gilroy R."/>
            <person name="Ravi A."/>
            <person name="Getino M."/>
            <person name="Pursley I."/>
            <person name="Horton D.L."/>
            <person name="Alikhan N.F."/>
            <person name="Baker D."/>
            <person name="Gharbi K."/>
            <person name="Hall N."/>
            <person name="Watson M."/>
            <person name="Adriaenssens E.M."/>
            <person name="Foster-Nyarko E."/>
            <person name="Jarju S."/>
            <person name="Secka A."/>
            <person name="Antonio M."/>
            <person name="Oren A."/>
            <person name="Chaudhuri R.R."/>
            <person name="La Ragione R."/>
            <person name="Hildebrand F."/>
            <person name="Pallen M.J."/>
        </authorList>
    </citation>
    <scope>NUCLEOTIDE SEQUENCE</scope>
    <source>
        <strain evidence="11">11159</strain>
    </source>
</reference>
<keyword evidence="7" id="KW-0564">Palmitate</keyword>
<evidence type="ECO:0000256" key="4">
    <source>
        <dbReference type="ARBA" id="ARBA00011529"/>
    </source>
</evidence>
<evidence type="ECO:0000313" key="12">
    <source>
        <dbReference type="Proteomes" id="UP000823613"/>
    </source>
</evidence>
<gene>
    <name evidence="11" type="ORF">IAC58_00450</name>
</gene>
<proteinExistence type="inferred from homology"/>
<evidence type="ECO:0000256" key="8">
    <source>
        <dbReference type="ARBA" id="ARBA00023288"/>
    </source>
</evidence>
<evidence type="ECO:0000256" key="2">
    <source>
        <dbReference type="ARBA" id="ARBA00004193"/>
    </source>
</evidence>
<dbReference type="GO" id="GO:0006817">
    <property type="term" value="P:phosphate ion transport"/>
    <property type="evidence" value="ECO:0007669"/>
    <property type="project" value="UniProtKB-KW"/>
</dbReference>
<keyword evidence="6 9" id="KW-0732">Signal</keyword>
<evidence type="ECO:0000313" key="11">
    <source>
        <dbReference type="EMBL" id="MBO8427020.1"/>
    </source>
</evidence>
<reference evidence="11" key="1">
    <citation type="submission" date="2020-10" db="EMBL/GenBank/DDBJ databases">
        <authorList>
            <person name="Gilroy R."/>
        </authorList>
    </citation>
    <scope>NUCLEOTIDE SEQUENCE</scope>
    <source>
        <strain evidence="11">11159</strain>
    </source>
</reference>
<sequence length="321" mass="34202">MKKLSSLVVLGLGAILLASCGGTGEFDSSSNISLYSRDTTSGTRDGFFTTIGLGEAKADNAPLKTGLSVVNSNGDMISGLGEDIYGIGYFSLSSVNEETGIAKENANVKTIQYNGVTPTQESVLDGSYQLTRNFNYIIRSEYSNQDVKDVVDAFVKYMFTQEGMAIMVSENGILSIDPNTPTWDSIKGQYPIMNRTDLKLEIKVGGSTSVKDMSIALTDAFSGLFAEGSTVTFNHNHTGSGDAYKNTQGEGKDSATALDLAFLSRELESKEDAATGTSGKMCTDAIVVGVNVANPITEITDEELVSMYSLEGTTTTWSQVL</sequence>
<comment type="caution">
    <text evidence="11">The sequence shown here is derived from an EMBL/GenBank/DDBJ whole genome shotgun (WGS) entry which is preliminary data.</text>
</comment>
<feature type="domain" description="PBP" evidence="10">
    <location>
        <begin position="201"/>
        <end position="319"/>
    </location>
</feature>
<keyword evidence="5" id="KW-0592">Phosphate transport</keyword>
<comment type="similarity">
    <text evidence="3">Belongs to the PstS family.</text>
</comment>
<evidence type="ECO:0000259" key="10">
    <source>
        <dbReference type="Pfam" id="PF12849"/>
    </source>
</evidence>
<evidence type="ECO:0000256" key="1">
    <source>
        <dbReference type="ARBA" id="ARBA00002841"/>
    </source>
</evidence>
<name>A0A9D9DHW2_9BACL</name>
<dbReference type="PANTHER" id="PTHR30570:SF1">
    <property type="entry name" value="PHOSPHATE-BINDING PROTEIN PSTS"/>
    <property type="match status" value="1"/>
</dbReference>
<protein>
    <submittedName>
        <fullName evidence="11">Substrate-binding domain-containing protein</fullName>
    </submittedName>
</protein>
<dbReference type="InterPro" id="IPR024370">
    <property type="entry name" value="PBP_domain"/>
</dbReference>
<dbReference type="EMBL" id="JADIMY010000008">
    <property type="protein sequence ID" value="MBO8427020.1"/>
    <property type="molecule type" value="Genomic_DNA"/>
</dbReference>
<accession>A0A9D9DHW2</accession>
<evidence type="ECO:0000256" key="3">
    <source>
        <dbReference type="ARBA" id="ARBA00008725"/>
    </source>
</evidence>
<keyword evidence="5" id="KW-0813">Transport</keyword>
<feature type="domain" description="PBP" evidence="10">
    <location>
        <begin position="29"/>
        <end position="162"/>
    </location>
</feature>
<dbReference type="InterPro" id="IPR050811">
    <property type="entry name" value="Phosphate_ABC_transporter"/>
</dbReference>
<evidence type="ECO:0000256" key="6">
    <source>
        <dbReference type="ARBA" id="ARBA00022729"/>
    </source>
</evidence>
<dbReference type="Proteomes" id="UP000823613">
    <property type="component" value="Unassembled WGS sequence"/>
</dbReference>
<comment type="function">
    <text evidence="1">Part of the ABC transporter complex PstSACB involved in phosphate import.</text>
</comment>
<dbReference type="Pfam" id="PF12849">
    <property type="entry name" value="PBP_like_2"/>
    <property type="match status" value="2"/>
</dbReference>
<dbReference type="Gene3D" id="3.40.190.10">
    <property type="entry name" value="Periplasmic binding protein-like II"/>
    <property type="match status" value="3"/>
</dbReference>
<dbReference type="PROSITE" id="PS51257">
    <property type="entry name" value="PROKAR_LIPOPROTEIN"/>
    <property type="match status" value="1"/>
</dbReference>
<comment type="subunit">
    <text evidence="4">The complex is composed of two ATP-binding proteins (PstB), two transmembrane proteins (PstC and PstA) and a solute-binding protein (PstS).</text>
</comment>